<protein>
    <submittedName>
        <fullName evidence="1">Uncharacterized protein</fullName>
    </submittedName>
</protein>
<feature type="non-terminal residue" evidence="1">
    <location>
        <position position="261"/>
    </location>
</feature>
<dbReference type="AlphaFoldDB" id="A0A8S3EVU4"/>
<feature type="non-terminal residue" evidence="1">
    <location>
        <position position="1"/>
    </location>
</feature>
<dbReference type="SUPFAM" id="SSF53474">
    <property type="entry name" value="alpha/beta-Hydrolases"/>
    <property type="match status" value="1"/>
</dbReference>
<comment type="caution">
    <text evidence="1">The sequence shown here is derived from an EMBL/GenBank/DDBJ whole genome shotgun (WGS) entry which is preliminary data.</text>
</comment>
<dbReference type="Proteomes" id="UP000676336">
    <property type="component" value="Unassembled WGS sequence"/>
</dbReference>
<sequence>MLEQNFLIDYLGLPLLKIFAPRWKRLSPIEQSAKKSNALYKYLYYVNTQPASGDLGFQAIASWYGWAKDPIVQSDHTRIESISDDIPLVFIYGSRTNIDNTAAHQILLQRGSTNTSIKTIHSAAHFFFMERPIQFHEVMSDLLSDLPQNIPTLASADSTITTAKLSHCNIVYNILRYNNEKTMATTNELLLSPDEQLTSPSNAIDEMISMALIHENLNNQNSPIEQLPTESTKKKTSLPRPSYFLSKILEFYSRLDQITIH</sequence>
<evidence type="ECO:0000313" key="2">
    <source>
        <dbReference type="Proteomes" id="UP000676336"/>
    </source>
</evidence>
<proteinExistence type="predicted"/>
<organism evidence="1 2">
    <name type="scientific">Rotaria magnacalcarata</name>
    <dbReference type="NCBI Taxonomy" id="392030"/>
    <lineage>
        <taxon>Eukaryota</taxon>
        <taxon>Metazoa</taxon>
        <taxon>Spiralia</taxon>
        <taxon>Gnathifera</taxon>
        <taxon>Rotifera</taxon>
        <taxon>Eurotatoria</taxon>
        <taxon>Bdelloidea</taxon>
        <taxon>Philodinida</taxon>
        <taxon>Philodinidae</taxon>
        <taxon>Rotaria</taxon>
    </lineage>
</organism>
<gene>
    <name evidence="1" type="ORF">SMN809_LOCUS61068</name>
</gene>
<dbReference type="EMBL" id="CAJOBI010242397">
    <property type="protein sequence ID" value="CAF5087759.1"/>
    <property type="molecule type" value="Genomic_DNA"/>
</dbReference>
<dbReference type="InterPro" id="IPR029058">
    <property type="entry name" value="AB_hydrolase_fold"/>
</dbReference>
<name>A0A8S3EVU4_9BILA</name>
<dbReference type="Gene3D" id="3.40.50.1820">
    <property type="entry name" value="alpha/beta hydrolase"/>
    <property type="match status" value="1"/>
</dbReference>
<evidence type="ECO:0000313" key="1">
    <source>
        <dbReference type="EMBL" id="CAF5087759.1"/>
    </source>
</evidence>
<accession>A0A8S3EVU4</accession>
<reference evidence="1" key="1">
    <citation type="submission" date="2021-02" db="EMBL/GenBank/DDBJ databases">
        <authorList>
            <person name="Nowell W R."/>
        </authorList>
    </citation>
    <scope>NUCLEOTIDE SEQUENCE</scope>
</reference>